<organism evidence="1 2">
    <name type="scientific">Aurantiacibacter sediminis</name>
    <dbReference type="NCBI Taxonomy" id="2793064"/>
    <lineage>
        <taxon>Bacteria</taxon>
        <taxon>Pseudomonadati</taxon>
        <taxon>Pseudomonadota</taxon>
        <taxon>Alphaproteobacteria</taxon>
        <taxon>Sphingomonadales</taxon>
        <taxon>Erythrobacteraceae</taxon>
        <taxon>Aurantiacibacter</taxon>
    </lineage>
</organism>
<accession>A0ABS0N4S3</accession>
<sequence>MLSKTAFLNIADLLDGSPLKNGEIRRIPGMGAHFVAPEGTVLPDGHKILMHFSFDGKALVFVRKL</sequence>
<keyword evidence="2" id="KW-1185">Reference proteome</keyword>
<comment type="caution">
    <text evidence="1">The sequence shown here is derived from an EMBL/GenBank/DDBJ whole genome shotgun (WGS) entry which is preliminary data.</text>
</comment>
<dbReference type="Proteomes" id="UP000602442">
    <property type="component" value="Unassembled WGS sequence"/>
</dbReference>
<evidence type="ECO:0000313" key="1">
    <source>
        <dbReference type="EMBL" id="MBH5322676.1"/>
    </source>
</evidence>
<evidence type="ECO:0000313" key="2">
    <source>
        <dbReference type="Proteomes" id="UP000602442"/>
    </source>
</evidence>
<protein>
    <submittedName>
        <fullName evidence="1">Uncharacterized protein</fullName>
    </submittedName>
</protein>
<dbReference type="RefSeq" id="WP_197921358.1">
    <property type="nucleotide sequence ID" value="NZ_CAWPTA010000007.1"/>
</dbReference>
<gene>
    <name evidence="1" type="ORF">I5L03_08765</name>
</gene>
<proteinExistence type="predicted"/>
<dbReference type="EMBL" id="JAEANY010000002">
    <property type="protein sequence ID" value="MBH5322676.1"/>
    <property type="molecule type" value="Genomic_DNA"/>
</dbReference>
<reference evidence="1 2" key="1">
    <citation type="submission" date="2020-11" db="EMBL/GenBank/DDBJ databases">
        <title>Erythrobacter sediminis sp. nov., a marine bacterium from a tidal flat of Garorim Bay.</title>
        <authorList>
            <person name="Kim D."/>
            <person name="Yoo Y."/>
            <person name="Kim J.-J."/>
        </authorList>
    </citation>
    <scope>NUCLEOTIDE SEQUENCE [LARGE SCALE GENOMIC DNA]</scope>
    <source>
        <strain evidence="1 2">JGD-13</strain>
    </source>
</reference>
<name>A0ABS0N4S3_9SPHN</name>